<accession>A0A6A6EVE9</accession>
<dbReference type="Proteomes" id="UP000799539">
    <property type="component" value="Unassembled WGS sequence"/>
</dbReference>
<proteinExistence type="predicted"/>
<feature type="region of interest" description="Disordered" evidence="1">
    <location>
        <begin position="219"/>
        <end position="239"/>
    </location>
</feature>
<organism evidence="2 3">
    <name type="scientific">Cercospora zeae-maydis SCOH1-5</name>
    <dbReference type="NCBI Taxonomy" id="717836"/>
    <lineage>
        <taxon>Eukaryota</taxon>
        <taxon>Fungi</taxon>
        <taxon>Dikarya</taxon>
        <taxon>Ascomycota</taxon>
        <taxon>Pezizomycotina</taxon>
        <taxon>Dothideomycetes</taxon>
        <taxon>Dothideomycetidae</taxon>
        <taxon>Mycosphaerellales</taxon>
        <taxon>Mycosphaerellaceae</taxon>
        <taxon>Cercospora</taxon>
    </lineage>
</organism>
<name>A0A6A6EVE9_9PEZI</name>
<dbReference type="AlphaFoldDB" id="A0A6A6EVE9"/>
<sequence length="281" mass="30909">MPARHHCECHAQVAPSCHACIASCSSASRSSRMFCVIGFRFVMAANLAIQQAGTRRDYTRKWLTEKDPAFVVAARLSPYCVAEAADEVLSSASPPYWNPSKRERIISERECNVSRAIIPDDAFAAAFDAAMTSYVATELMTKARRSTLSQVQTKARRSWNLMAILPSLFVTCRDTGTHWLAEEELTSSFETGSFTSTKSSQELDAGLGQSTLSPAMRELKEPASQTVATRTSAAVTEEKKRCHTFPNNQQGRQSSCHSADNNASSFRAAKRKNLHLIKCTA</sequence>
<keyword evidence="3" id="KW-1185">Reference proteome</keyword>
<evidence type="ECO:0000313" key="2">
    <source>
        <dbReference type="EMBL" id="KAF2206268.1"/>
    </source>
</evidence>
<feature type="compositionally biased region" description="Polar residues" evidence="1">
    <location>
        <begin position="223"/>
        <end position="234"/>
    </location>
</feature>
<protein>
    <submittedName>
        <fullName evidence="2">Uncharacterized protein</fullName>
    </submittedName>
</protein>
<evidence type="ECO:0000313" key="3">
    <source>
        <dbReference type="Proteomes" id="UP000799539"/>
    </source>
</evidence>
<reference evidence="2" key="1">
    <citation type="journal article" date="2020" name="Stud. Mycol.">
        <title>101 Dothideomycetes genomes: a test case for predicting lifestyles and emergence of pathogens.</title>
        <authorList>
            <person name="Haridas S."/>
            <person name="Albert R."/>
            <person name="Binder M."/>
            <person name="Bloem J."/>
            <person name="Labutti K."/>
            <person name="Salamov A."/>
            <person name="Andreopoulos B."/>
            <person name="Baker S."/>
            <person name="Barry K."/>
            <person name="Bills G."/>
            <person name="Bluhm B."/>
            <person name="Cannon C."/>
            <person name="Castanera R."/>
            <person name="Culley D."/>
            <person name="Daum C."/>
            <person name="Ezra D."/>
            <person name="Gonzalez J."/>
            <person name="Henrissat B."/>
            <person name="Kuo A."/>
            <person name="Liang C."/>
            <person name="Lipzen A."/>
            <person name="Lutzoni F."/>
            <person name="Magnuson J."/>
            <person name="Mondo S."/>
            <person name="Nolan M."/>
            <person name="Ohm R."/>
            <person name="Pangilinan J."/>
            <person name="Park H.-J."/>
            <person name="Ramirez L."/>
            <person name="Alfaro M."/>
            <person name="Sun H."/>
            <person name="Tritt A."/>
            <person name="Yoshinaga Y."/>
            <person name="Zwiers L.-H."/>
            <person name="Turgeon B."/>
            <person name="Goodwin S."/>
            <person name="Spatafora J."/>
            <person name="Crous P."/>
            <person name="Grigoriev I."/>
        </authorList>
    </citation>
    <scope>NUCLEOTIDE SEQUENCE</scope>
    <source>
        <strain evidence="2">SCOH1-5</strain>
    </source>
</reference>
<dbReference type="EMBL" id="ML992728">
    <property type="protein sequence ID" value="KAF2206268.1"/>
    <property type="molecule type" value="Genomic_DNA"/>
</dbReference>
<evidence type="ECO:0000256" key="1">
    <source>
        <dbReference type="SAM" id="MobiDB-lite"/>
    </source>
</evidence>
<gene>
    <name evidence="2" type="ORF">CERZMDRAFT_89437</name>
</gene>